<dbReference type="Proteomes" id="UP000031671">
    <property type="component" value="Unassembled WGS sequence"/>
</dbReference>
<sequence>MQYKKLIAATTLLACIYLLAFTGLRPGQRGTQRINQSE</sequence>
<keyword evidence="2" id="KW-1185">Reference proteome</keyword>
<dbReference type="EMBL" id="BBRZ01000101">
    <property type="protein sequence ID" value="GAM58731.1"/>
    <property type="molecule type" value="Genomic_DNA"/>
</dbReference>
<protein>
    <submittedName>
        <fullName evidence="1">Uncharacterized protein</fullName>
    </submittedName>
</protein>
<evidence type="ECO:0000313" key="1">
    <source>
        <dbReference type="EMBL" id="GAM58731.1"/>
    </source>
</evidence>
<comment type="caution">
    <text evidence="1">The sequence shown here is derived from an EMBL/GenBank/DDBJ whole genome shotgun (WGS) entry which is preliminary data.</text>
</comment>
<reference evidence="1 2" key="2">
    <citation type="submission" date="2015-01" db="EMBL/GenBank/DDBJ databases">
        <authorList>
            <consortium name="NBRP consortium"/>
            <person name="Sawabe T."/>
            <person name="Meirelles P."/>
            <person name="Feng G."/>
            <person name="Sayaka M."/>
            <person name="Hattori M."/>
            <person name="Ohkuma M."/>
        </authorList>
    </citation>
    <scope>NUCLEOTIDE SEQUENCE [LARGE SCALE GENOMIC DNA]</scope>
    <source>
        <strain evidence="2">JCM 19231</strain>
    </source>
</reference>
<gene>
    <name evidence="1" type="ORF">JCM19231_2769</name>
</gene>
<dbReference type="AlphaFoldDB" id="A0A0B8NXM5"/>
<name>A0A0B8NXM5_9VIBR</name>
<organism evidence="1 2">
    <name type="scientific">Vibrio ishigakensis</name>
    <dbReference type="NCBI Taxonomy" id="1481914"/>
    <lineage>
        <taxon>Bacteria</taxon>
        <taxon>Pseudomonadati</taxon>
        <taxon>Pseudomonadota</taxon>
        <taxon>Gammaproteobacteria</taxon>
        <taxon>Vibrionales</taxon>
        <taxon>Vibrionaceae</taxon>
        <taxon>Vibrio</taxon>
    </lineage>
</organism>
<evidence type="ECO:0000313" key="2">
    <source>
        <dbReference type="Proteomes" id="UP000031671"/>
    </source>
</evidence>
<proteinExistence type="predicted"/>
<reference evidence="1 2" key="1">
    <citation type="submission" date="2015-01" db="EMBL/GenBank/DDBJ databases">
        <title>Vibrio sp. C1 JCM 19231 whole genome shotgun sequence.</title>
        <authorList>
            <person name="Sawabe T."/>
            <person name="Meirelles P."/>
            <person name="Feng G."/>
            <person name="Sayaka M."/>
            <person name="Hattori M."/>
            <person name="Ohkuma M."/>
        </authorList>
    </citation>
    <scope>NUCLEOTIDE SEQUENCE [LARGE SCALE GENOMIC DNA]</scope>
    <source>
        <strain evidence="2">JCM 19231</strain>
    </source>
</reference>
<accession>A0A0B8NXM5</accession>